<keyword evidence="3" id="KW-1185">Reference proteome</keyword>
<keyword evidence="1" id="KW-0479">Metal-binding</keyword>
<proteinExistence type="predicted"/>
<feature type="binding site" evidence="1">
    <location>
        <position position="373"/>
    </location>
    <ligand>
        <name>Zn(2+)</name>
        <dbReference type="ChEBI" id="CHEBI:29105"/>
    </ligand>
</feature>
<evidence type="ECO:0000313" key="2">
    <source>
        <dbReference type="EMBL" id="PWY76433.1"/>
    </source>
</evidence>
<sequence length="528" mass="58073">MTTADLPQYYANTLTPLDINKRSLVNALKELQVAVSRGASLLQESCPPQNDWGATYDTGCYVGFPGIALAFLRLDHQVNALSSQDVGLPLDFRRLADERILPHGPDVPFSPERVSPFGSSSVLVGPLMRILASAQPGASISEADIECLRNVVQVALSNSHMLPHGDRLIGTDEVLYGRAGVLWVVLSIRAHRYDEQTTGLLASVFKTVPKLVDAIIEGGLQGRKDYTKKYGEKDALPLMWHWHEDRYGLGAVHGMSGIIAALLACNPEELNDGASRNYLPLIADTISKLCKICIFRNGHLPTNLPDRGPSSRRSSPLVQICHGSPGILTLMASARRNIPLTSNFWQPEWDMAIRLASERVWEEGLLSKGGGICHGITGNAWSLLLLHDSFQYDKKEMETAKRNYMGRTQTTNTTAVESGLTGDYFLSRALSLMLHARETPPYHNPTSPASNIYRMPDHPFSLTEGLAGVVCAWADACVTVQMRLRDMLLREKWPDSGSSLKADPTFQDLETLRLGIPTLAYHRAAVLP</sequence>
<dbReference type="SMART" id="SM01260">
    <property type="entry name" value="LANC_like"/>
    <property type="match status" value="1"/>
</dbReference>
<accession>A0A317VPZ8</accession>
<dbReference type="CDD" id="cd04794">
    <property type="entry name" value="euk_LANCL"/>
    <property type="match status" value="1"/>
</dbReference>
<dbReference type="GO" id="GO:0031179">
    <property type="term" value="P:peptide modification"/>
    <property type="evidence" value="ECO:0007669"/>
    <property type="project" value="InterPro"/>
</dbReference>
<dbReference type="PANTHER" id="PTHR12736:SF7">
    <property type="entry name" value="LANC-LIKE PROTEIN 3"/>
    <property type="match status" value="1"/>
</dbReference>
<dbReference type="InterPro" id="IPR007822">
    <property type="entry name" value="LANC-like"/>
</dbReference>
<reference evidence="2 3" key="1">
    <citation type="submission" date="2016-12" db="EMBL/GenBank/DDBJ databases">
        <title>The genomes of Aspergillus section Nigri reveals drivers in fungal speciation.</title>
        <authorList>
            <consortium name="DOE Joint Genome Institute"/>
            <person name="Vesth T.C."/>
            <person name="Nybo J."/>
            <person name="Theobald S."/>
            <person name="Brandl J."/>
            <person name="Frisvad J.C."/>
            <person name="Nielsen K.F."/>
            <person name="Lyhne E.K."/>
            <person name="Kogle M.E."/>
            <person name="Kuo A."/>
            <person name="Riley R."/>
            <person name="Clum A."/>
            <person name="Nolan M."/>
            <person name="Lipzen A."/>
            <person name="Salamov A."/>
            <person name="Henrissat B."/>
            <person name="Wiebenga A."/>
            <person name="De Vries R.P."/>
            <person name="Grigoriev I.V."/>
            <person name="Mortensen U.H."/>
            <person name="Andersen M.R."/>
            <person name="Baker S.E."/>
        </authorList>
    </citation>
    <scope>NUCLEOTIDE SEQUENCE [LARGE SCALE GENOMIC DNA]</scope>
    <source>
        <strain evidence="2 3">CBS 115572</strain>
    </source>
</reference>
<dbReference type="SUPFAM" id="SSF158745">
    <property type="entry name" value="LanC-like"/>
    <property type="match status" value="1"/>
</dbReference>
<dbReference type="GeneID" id="37118046"/>
<dbReference type="GO" id="GO:0005975">
    <property type="term" value="P:carbohydrate metabolic process"/>
    <property type="evidence" value="ECO:0007669"/>
    <property type="project" value="InterPro"/>
</dbReference>
<dbReference type="RefSeq" id="XP_025464246.1">
    <property type="nucleotide sequence ID" value="XM_025615903.1"/>
</dbReference>
<feature type="binding site" evidence="1">
    <location>
        <position position="374"/>
    </location>
    <ligand>
        <name>Zn(2+)</name>
        <dbReference type="ChEBI" id="CHEBI:29105"/>
    </ligand>
</feature>
<dbReference type="Pfam" id="PF05147">
    <property type="entry name" value="LANC_like"/>
    <property type="match status" value="1"/>
</dbReference>
<dbReference type="EMBL" id="MSFK01000027">
    <property type="protein sequence ID" value="PWY76433.1"/>
    <property type="molecule type" value="Genomic_DNA"/>
</dbReference>
<comment type="caution">
    <text evidence="2">The sequence shown here is derived from an EMBL/GenBank/DDBJ whole genome shotgun (WGS) entry which is preliminary data.</text>
</comment>
<dbReference type="GO" id="GO:0046872">
    <property type="term" value="F:metal ion binding"/>
    <property type="evidence" value="ECO:0007669"/>
    <property type="project" value="UniProtKB-KW"/>
</dbReference>
<dbReference type="InterPro" id="IPR012341">
    <property type="entry name" value="6hp_glycosidase-like_sf"/>
</dbReference>
<gene>
    <name evidence="2" type="ORF">BO94DRAFT_588750</name>
</gene>
<feature type="binding site" evidence="1">
    <location>
        <position position="321"/>
    </location>
    <ligand>
        <name>Zn(2+)</name>
        <dbReference type="ChEBI" id="CHEBI:29105"/>
    </ligand>
</feature>
<organism evidence="2 3">
    <name type="scientific">Aspergillus sclerotioniger CBS 115572</name>
    <dbReference type="NCBI Taxonomy" id="1450535"/>
    <lineage>
        <taxon>Eukaryota</taxon>
        <taxon>Fungi</taxon>
        <taxon>Dikarya</taxon>
        <taxon>Ascomycota</taxon>
        <taxon>Pezizomycotina</taxon>
        <taxon>Eurotiomycetes</taxon>
        <taxon>Eurotiomycetidae</taxon>
        <taxon>Eurotiales</taxon>
        <taxon>Aspergillaceae</taxon>
        <taxon>Aspergillus</taxon>
        <taxon>Aspergillus subgen. Circumdati</taxon>
    </lineage>
</organism>
<keyword evidence="1" id="KW-0862">Zinc</keyword>
<dbReference type="Proteomes" id="UP000246702">
    <property type="component" value="Unassembled WGS sequence"/>
</dbReference>
<name>A0A317VPZ8_9EURO</name>
<dbReference type="PANTHER" id="PTHR12736">
    <property type="entry name" value="LANC-LIKE PROTEIN"/>
    <property type="match status" value="1"/>
</dbReference>
<dbReference type="PRINTS" id="PR01950">
    <property type="entry name" value="LANCSUPER"/>
</dbReference>
<protein>
    <submittedName>
        <fullName evidence="2">Lanthionine synthetase C family protein</fullName>
    </submittedName>
</protein>
<dbReference type="AlphaFoldDB" id="A0A317VPZ8"/>
<evidence type="ECO:0000313" key="3">
    <source>
        <dbReference type="Proteomes" id="UP000246702"/>
    </source>
</evidence>
<dbReference type="Gene3D" id="1.50.10.10">
    <property type="match status" value="1"/>
</dbReference>
<dbReference type="OrthoDB" id="10257263at2759"/>
<evidence type="ECO:0000256" key="1">
    <source>
        <dbReference type="PIRSR" id="PIRSR607822-1"/>
    </source>
</evidence>
<dbReference type="GO" id="GO:0005886">
    <property type="term" value="C:plasma membrane"/>
    <property type="evidence" value="ECO:0007669"/>
    <property type="project" value="TreeGrafter"/>
</dbReference>